<comment type="caution">
    <text evidence="7">The sequence shown here is derived from an EMBL/GenBank/DDBJ whole genome shotgun (WGS) entry which is preliminary data.</text>
</comment>
<dbReference type="Gene3D" id="3.90.180.10">
    <property type="entry name" value="Medium-chain alcohol dehydrogenases, catalytic domain"/>
    <property type="match status" value="1"/>
</dbReference>
<evidence type="ECO:0000256" key="5">
    <source>
        <dbReference type="ARBA" id="ARBA00023002"/>
    </source>
</evidence>
<keyword evidence="3" id="KW-0479">Metal-binding</keyword>
<gene>
    <name evidence="7" type="ORF">J3R75_003631</name>
</gene>
<evidence type="ECO:0000256" key="3">
    <source>
        <dbReference type="ARBA" id="ARBA00022723"/>
    </source>
</evidence>
<evidence type="ECO:0000256" key="2">
    <source>
        <dbReference type="ARBA" id="ARBA00008072"/>
    </source>
</evidence>
<dbReference type="AlphaFoldDB" id="A0AAE3VJB8"/>
<protein>
    <submittedName>
        <fullName evidence="7">Threonine dehydrogenase-like Zn-dependent dehydrogenase</fullName>
    </submittedName>
</protein>
<keyword evidence="4" id="KW-0862">Zinc</keyword>
<dbReference type="PANTHER" id="PTHR43350">
    <property type="entry name" value="NAD-DEPENDENT ALCOHOL DEHYDROGENASE"/>
    <property type="match status" value="1"/>
</dbReference>
<dbReference type="RefSeq" id="WP_307264432.1">
    <property type="nucleotide sequence ID" value="NZ_JAUSVL010000001.1"/>
</dbReference>
<evidence type="ECO:0000313" key="7">
    <source>
        <dbReference type="EMBL" id="MDQ0291524.1"/>
    </source>
</evidence>
<dbReference type="SUPFAM" id="SSF51735">
    <property type="entry name" value="NAD(P)-binding Rossmann-fold domains"/>
    <property type="match status" value="1"/>
</dbReference>
<reference evidence="7" key="1">
    <citation type="submission" date="2023-07" db="EMBL/GenBank/DDBJ databases">
        <title>Genomic Encyclopedia of Type Strains, Phase IV (KMG-IV): sequencing the most valuable type-strain genomes for metagenomic binning, comparative biology and taxonomic classification.</title>
        <authorList>
            <person name="Goeker M."/>
        </authorList>
    </citation>
    <scope>NUCLEOTIDE SEQUENCE</scope>
    <source>
        <strain evidence="7">DSM 24202</strain>
    </source>
</reference>
<comment type="similarity">
    <text evidence="2">Belongs to the zinc-containing alcohol dehydrogenase family.</text>
</comment>
<accession>A0AAE3VJB8</accession>
<dbReference type="Proteomes" id="UP001238163">
    <property type="component" value="Unassembled WGS sequence"/>
</dbReference>
<dbReference type="InterPro" id="IPR013149">
    <property type="entry name" value="ADH-like_C"/>
</dbReference>
<dbReference type="GO" id="GO:0046872">
    <property type="term" value="F:metal ion binding"/>
    <property type="evidence" value="ECO:0007669"/>
    <property type="project" value="UniProtKB-KW"/>
</dbReference>
<dbReference type="GO" id="GO:0016491">
    <property type="term" value="F:oxidoreductase activity"/>
    <property type="evidence" value="ECO:0007669"/>
    <property type="project" value="UniProtKB-KW"/>
</dbReference>
<evidence type="ECO:0000256" key="1">
    <source>
        <dbReference type="ARBA" id="ARBA00001947"/>
    </source>
</evidence>
<feature type="domain" description="Alcohol dehydrogenase-like C-terminal" evidence="6">
    <location>
        <begin position="135"/>
        <end position="223"/>
    </location>
</feature>
<evidence type="ECO:0000259" key="6">
    <source>
        <dbReference type="Pfam" id="PF00107"/>
    </source>
</evidence>
<sequence length="306" mass="33297">MLHRTLTFAGLDKAYWTEEDLVIPDGYRVITMEMTTVSPGTELGGVRSGRPNQPGYIMTGRDEQGRRCFVFPTMAESSGAHCNVRALSPQSLLLPLPDELPLECAGFLRFINIGMHAYNNQGVLPMRMAVIGLGPVGNIAAQIGRVLGCDVIGVDPSPNRRRIANACGITTTLSPDDFTQIDNTLDFVIDTVAGSTTLTAAAKALKEGGACSMVGIVKDGPLTAYALCKQIWNKNLLFRSGWEMKNPMALTERNLQRGVQWLMDGHVHITPLLNGVVKADLGAITAAYQKLSNDPENNFCYAIDWR</sequence>
<dbReference type="PANTHER" id="PTHR43350:SF19">
    <property type="entry name" value="D-GULOSIDE 3-DEHYDROGENASE"/>
    <property type="match status" value="1"/>
</dbReference>
<dbReference type="Gene3D" id="3.40.50.720">
    <property type="entry name" value="NAD(P)-binding Rossmann-like Domain"/>
    <property type="match status" value="1"/>
</dbReference>
<keyword evidence="8" id="KW-1185">Reference proteome</keyword>
<comment type="cofactor">
    <cofactor evidence="1">
        <name>Zn(2+)</name>
        <dbReference type="ChEBI" id="CHEBI:29105"/>
    </cofactor>
</comment>
<dbReference type="InterPro" id="IPR036291">
    <property type="entry name" value="NAD(P)-bd_dom_sf"/>
</dbReference>
<keyword evidence="5" id="KW-0560">Oxidoreductase</keyword>
<dbReference type="Pfam" id="PF00107">
    <property type="entry name" value="ADH_zinc_N"/>
    <property type="match status" value="1"/>
</dbReference>
<proteinExistence type="inferred from homology"/>
<organism evidence="7 8">
    <name type="scientific">Oligosphaera ethanolica</name>
    <dbReference type="NCBI Taxonomy" id="760260"/>
    <lineage>
        <taxon>Bacteria</taxon>
        <taxon>Pseudomonadati</taxon>
        <taxon>Lentisphaerota</taxon>
        <taxon>Oligosphaeria</taxon>
        <taxon>Oligosphaerales</taxon>
        <taxon>Oligosphaeraceae</taxon>
        <taxon>Oligosphaera</taxon>
    </lineage>
</organism>
<name>A0AAE3VJB8_9BACT</name>
<evidence type="ECO:0000256" key="4">
    <source>
        <dbReference type="ARBA" id="ARBA00022833"/>
    </source>
</evidence>
<evidence type="ECO:0000313" key="8">
    <source>
        <dbReference type="Proteomes" id="UP001238163"/>
    </source>
</evidence>
<dbReference type="EMBL" id="JAUSVL010000001">
    <property type="protein sequence ID" value="MDQ0291524.1"/>
    <property type="molecule type" value="Genomic_DNA"/>
</dbReference>